<dbReference type="KEGG" id="ptl:AOT13_08785"/>
<reference evidence="2" key="1">
    <citation type="journal article" date="2016" name="Genome Announc.">
        <title>Complete Genome Sequence of Geobacillus thermoglucosidasius NCIMB 11955, the Progenitor of a Bioethanol Production Strain.</title>
        <authorList>
            <person name="Sheng L."/>
            <person name="Zhang Y."/>
            <person name="Minton N.P."/>
        </authorList>
    </citation>
    <scope>NUCLEOTIDE SEQUENCE [LARGE SCALE GENOMIC DNA]</scope>
    <source>
        <strain evidence="2">NCIMB 11955</strain>
    </source>
</reference>
<accession>A0AAN0YPJ0</accession>
<protein>
    <submittedName>
        <fullName evidence="1">Uncharacterized protein</fullName>
    </submittedName>
</protein>
<evidence type="ECO:0000313" key="2">
    <source>
        <dbReference type="Proteomes" id="UP000093052"/>
    </source>
</evidence>
<dbReference type="EMBL" id="CP016622">
    <property type="protein sequence ID" value="ANZ30176.1"/>
    <property type="molecule type" value="Genomic_DNA"/>
</dbReference>
<name>A0AAN0YPJ0_PARTM</name>
<evidence type="ECO:0000313" key="1">
    <source>
        <dbReference type="EMBL" id="ANZ30176.1"/>
    </source>
</evidence>
<dbReference type="RefSeq" id="WP_013877231.1">
    <property type="nucleotide sequence ID" value="NZ_AP025621.1"/>
</dbReference>
<gene>
    <name evidence="1" type="ORF">BCV53_08795</name>
</gene>
<dbReference type="AlphaFoldDB" id="A0AAN0YPJ0"/>
<dbReference type="GeneID" id="56925554"/>
<organism evidence="1 2">
    <name type="scientific">Parageobacillus thermoglucosidasius</name>
    <name type="common">Geobacillus thermoglucosidasius</name>
    <dbReference type="NCBI Taxonomy" id="1426"/>
    <lineage>
        <taxon>Bacteria</taxon>
        <taxon>Bacillati</taxon>
        <taxon>Bacillota</taxon>
        <taxon>Bacilli</taxon>
        <taxon>Bacillales</taxon>
        <taxon>Anoxybacillaceae</taxon>
        <taxon>Parageobacillus</taxon>
    </lineage>
</organism>
<sequence>MIEAFVAEIAKKEIGSSLKDIPIFVKDLNATVVLNYAEADKPLYEQEMSKKDIIDLNRKNGDLREEQVYERLKEMYPEQQGYKIIREAYLRDAEGNIVKDDVTGQARRIDFVVVKDGVVIDSIEVTSETATKEAQLAKEQRIRESGGNYIKDPETGEIYEFSPQIQTHVWRLA</sequence>
<keyword evidence="2" id="KW-1185">Reference proteome</keyword>
<proteinExistence type="predicted"/>
<dbReference type="Proteomes" id="UP000093052">
    <property type="component" value="Chromosome"/>
</dbReference>